<dbReference type="Proteomes" id="UP000295325">
    <property type="component" value="Unassembled WGS sequence"/>
</dbReference>
<protein>
    <submittedName>
        <fullName evidence="3">Sporulation related protein</fullName>
    </submittedName>
</protein>
<name>A0A4R7KSW4_9CLOT</name>
<proteinExistence type="predicted"/>
<evidence type="ECO:0000259" key="2">
    <source>
        <dbReference type="PROSITE" id="PS51724"/>
    </source>
</evidence>
<dbReference type="PROSITE" id="PS51724">
    <property type="entry name" value="SPOR"/>
    <property type="match status" value="1"/>
</dbReference>
<gene>
    <name evidence="3" type="ORF">EDD71_10894</name>
</gene>
<evidence type="ECO:0000313" key="3">
    <source>
        <dbReference type="EMBL" id="TDT61192.1"/>
    </source>
</evidence>
<accession>A0A4R7KSW4</accession>
<keyword evidence="1" id="KW-0812">Transmembrane</keyword>
<dbReference type="OrthoDB" id="1936130at2"/>
<keyword evidence="1" id="KW-1133">Transmembrane helix</keyword>
<dbReference type="SUPFAM" id="SSF110997">
    <property type="entry name" value="Sporulation related repeat"/>
    <property type="match status" value="1"/>
</dbReference>
<keyword evidence="1" id="KW-0472">Membrane</keyword>
<dbReference type="Gene3D" id="3.30.70.1070">
    <property type="entry name" value="Sporulation related repeat"/>
    <property type="match status" value="1"/>
</dbReference>
<comment type="caution">
    <text evidence="3">The sequence shown here is derived from an EMBL/GenBank/DDBJ whole genome shotgun (WGS) entry which is preliminary data.</text>
</comment>
<dbReference type="RefSeq" id="WP_133627933.1">
    <property type="nucleotide sequence ID" value="NZ_SOAZ01000008.1"/>
</dbReference>
<sequence>MRYTRLDIQKKYYGKTAKLIIQFFVVLPLLALLIGNLLTRFIIIPQIERSLAGNDKSTVSAYKIEKTNSLYYLQAGVFSNKENANFLVNGLKERGFAAALVQDQEKYRIVVGYSDDANELNKRKEELKAAGYNGLINEVNLKLLDKDGKEELKFIKEYLTAVSGIIKAQAEYASDSSQIKDIKSDDALLMLKKKYEKVMDLNIKNDIKSNLDSFNNSFMERMTKFDSSMNSNNRECANQIISEEIIMLYNFFKDFTQQYLL</sequence>
<evidence type="ECO:0000256" key="1">
    <source>
        <dbReference type="SAM" id="Phobius"/>
    </source>
</evidence>
<keyword evidence="4" id="KW-1185">Reference proteome</keyword>
<dbReference type="InterPro" id="IPR036680">
    <property type="entry name" value="SPOR-like_sf"/>
</dbReference>
<dbReference type="Pfam" id="PF05036">
    <property type="entry name" value="SPOR"/>
    <property type="match status" value="1"/>
</dbReference>
<dbReference type="AlphaFoldDB" id="A0A4R7KSW4"/>
<organism evidence="3 4">
    <name type="scientific">Fonticella tunisiensis</name>
    <dbReference type="NCBI Taxonomy" id="1096341"/>
    <lineage>
        <taxon>Bacteria</taxon>
        <taxon>Bacillati</taxon>
        <taxon>Bacillota</taxon>
        <taxon>Clostridia</taxon>
        <taxon>Eubacteriales</taxon>
        <taxon>Clostridiaceae</taxon>
        <taxon>Fonticella</taxon>
    </lineage>
</organism>
<evidence type="ECO:0000313" key="4">
    <source>
        <dbReference type="Proteomes" id="UP000295325"/>
    </source>
</evidence>
<feature type="domain" description="SPOR" evidence="2">
    <location>
        <begin position="65"/>
        <end position="139"/>
    </location>
</feature>
<reference evidence="3 4" key="1">
    <citation type="submission" date="2019-03" db="EMBL/GenBank/DDBJ databases">
        <title>Genomic Encyclopedia of Type Strains, Phase IV (KMG-IV): sequencing the most valuable type-strain genomes for metagenomic binning, comparative biology and taxonomic classification.</title>
        <authorList>
            <person name="Goeker M."/>
        </authorList>
    </citation>
    <scope>NUCLEOTIDE SEQUENCE [LARGE SCALE GENOMIC DNA]</scope>
    <source>
        <strain evidence="3 4">DSM 24455</strain>
    </source>
</reference>
<dbReference type="GO" id="GO:0042834">
    <property type="term" value="F:peptidoglycan binding"/>
    <property type="evidence" value="ECO:0007669"/>
    <property type="project" value="InterPro"/>
</dbReference>
<dbReference type="InterPro" id="IPR007730">
    <property type="entry name" value="SPOR-like_dom"/>
</dbReference>
<feature type="transmembrane region" description="Helical" evidence="1">
    <location>
        <begin position="20"/>
        <end position="43"/>
    </location>
</feature>
<dbReference type="EMBL" id="SOAZ01000008">
    <property type="protein sequence ID" value="TDT61192.1"/>
    <property type="molecule type" value="Genomic_DNA"/>
</dbReference>